<dbReference type="STRING" id="1616788.AR543_19055"/>
<feature type="transmembrane region" description="Helical" evidence="1">
    <location>
        <begin position="174"/>
        <end position="195"/>
    </location>
</feature>
<dbReference type="KEGG" id="pbv:AR543_19055"/>
<keyword evidence="1" id="KW-0472">Membrane</keyword>
<feature type="transmembrane region" description="Helical" evidence="1">
    <location>
        <begin position="21"/>
        <end position="42"/>
    </location>
</feature>
<evidence type="ECO:0000256" key="1">
    <source>
        <dbReference type="SAM" id="Phobius"/>
    </source>
</evidence>
<evidence type="ECO:0000313" key="3">
    <source>
        <dbReference type="Proteomes" id="UP000078148"/>
    </source>
</evidence>
<dbReference type="OrthoDB" id="3190532at2"/>
<proteinExistence type="predicted"/>
<keyword evidence="1" id="KW-0812">Transmembrane</keyword>
<protein>
    <recommendedName>
        <fullName evidence="4">Multidrug ABC transporter permease</fullName>
    </recommendedName>
</protein>
<evidence type="ECO:0008006" key="4">
    <source>
        <dbReference type="Google" id="ProtNLM"/>
    </source>
</evidence>
<reference evidence="2 3" key="2">
    <citation type="journal article" date="2016" name="Int. J. Syst. Evol. Microbiol.">
        <title>Paenibacillus bovis sp. nov., isolated from raw yak (Bos grunniens) milk.</title>
        <authorList>
            <person name="Gao C."/>
            <person name="Han J."/>
            <person name="Liu Z."/>
            <person name="Xu X."/>
            <person name="Hang F."/>
            <person name="Wu Z."/>
        </authorList>
    </citation>
    <scope>NUCLEOTIDE SEQUENCE [LARGE SCALE GENOMIC DNA]</scope>
    <source>
        <strain evidence="2 3">BD3526</strain>
    </source>
</reference>
<organism evidence="2 3">
    <name type="scientific">Paenibacillus bovis</name>
    <dbReference type="NCBI Taxonomy" id="1616788"/>
    <lineage>
        <taxon>Bacteria</taxon>
        <taxon>Bacillati</taxon>
        <taxon>Bacillota</taxon>
        <taxon>Bacilli</taxon>
        <taxon>Bacillales</taxon>
        <taxon>Paenibacillaceae</taxon>
        <taxon>Paenibacillus</taxon>
    </lineage>
</organism>
<gene>
    <name evidence="2" type="ORF">AR543_19055</name>
</gene>
<keyword evidence="1" id="KW-1133">Transmembrane helix</keyword>
<accession>A0A172ZK46</accession>
<dbReference type="Proteomes" id="UP000078148">
    <property type="component" value="Chromosome"/>
</dbReference>
<feature type="transmembrane region" description="Helical" evidence="1">
    <location>
        <begin position="62"/>
        <end position="83"/>
    </location>
</feature>
<sequence length="243" mass="27778">MNLIRLLQTEWIKQRRGILPWLVVGGPLIFAVMMWVDLYLRYNYLNGRHPELDSWELLMQEGFMIWAIFYPIGITLIAALIHYREYTDHGWKHLLALPVPRLSVYAAKWLLIWLLSCAAAGLLLLFLYVTGRILHFPEPFPAVVYLRYGINLCIAALGVVSLQHWLSSRLSNPLYGMAIGFSGSMGALFFAQSKIMRFVPYASALFTVTVENEDQWLAIVTGLIAGPLLLIAGLTEFRRRDIH</sequence>
<feature type="transmembrane region" description="Helical" evidence="1">
    <location>
        <begin position="142"/>
        <end position="162"/>
    </location>
</feature>
<keyword evidence="3" id="KW-1185">Reference proteome</keyword>
<dbReference type="Pfam" id="PF12730">
    <property type="entry name" value="ABC2_membrane_4"/>
    <property type="match status" value="1"/>
</dbReference>
<reference evidence="3" key="1">
    <citation type="submission" date="2015-10" db="EMBL/GenBank/DDBJ databases">
        <title>Genome of Paenibacillus bovis sp. nov.</title>
        <authorList>
            <person name="Wu Z."/>
            <person name="Gao C."/>
            <person name="Liu Z."/>
            <person name="Zheng H."/>
        </authorList>
    </citation>
    <scope>NUCLEOTIDE SEQUENCE [LARGE SCALE GENOMIC DNA]</scope>
    <source>
        <strain evidence="3">BD3526</strain>
    </source>
</reference>
<dbReference type="CDD" id="cd21809">
    <property type="entry name" value="ABC-2_lan_permease-like"/>
    <property type="match status" value="1"/>
</dbReference>
<feature type="transmembrane region" description="Helical" evidence="1">
    <location>
        <begin position="215"/>
        <end position="234"/>
    </location>
</feature>
<dbReference type="RefSeq" id="WP_060536003.1">
    <property type="nucleotide sequence ID" value="NZ_CP013023.1"/>
</dbReference>
<feature type="transmembrane region" description="Helical" evidence="1">
    <location>
        <begin position="110"/>
        <end position="130"/>
    </location>
</feature>
<dbReference type="EMBL" id="CP013023">
    <property type="protein sequence ID" value="ANF97909.1"/>
    <property type="molecule type" value="Genomic_DNA"/>
</dbReference>
<name>A0A172ZK46_9BACL</name>
<evidence type="ECO:0000313" key="2">
    <source>
        <dbReference type="EMBL" id="ANF97909.1"/>
    </source>
</evidence>
<dbReference type="AlphaFoldDB" id="A0A172ZK46"/>